<dbReference type="GO" id="GO:0004571">
    <property type="term" value="F:mannosyl-oligosaccharide 1,2-alpha-mannosidase activity"/>
    <property type="evidence" value="ECO:0007669"/>
    <property type="project" value="InterPro"/>
</dbReference>
<evidence type="ECO:0000313" key="2">
    <source>
        <dbReference type="EMBL" id="KIJ95152.1"/>
    </source>
</evidence>
<dbReference type="HOGENOM" id="CLU_2904530_0_0_1"/>
<dbReference type="Proteomes" id="UP000054477">
    <property type="component" value="Unassembled WGS sequence"/>
</dbReference>
<dbReference type="EMBL" id="KN838766">
    <property type="protein sequence ID" value="KIJ95152.1"/>
    <property type="molecule type" value="Genomic_DNA"/>
</dbReference>
<name>A0A0C9XG96_9AGAR</name>
<accession>A0A0C9XG96</accession>
<dbReference type="InterPro" id="IPR012341">
    <property type="entry name" value="6hp_glycosidase-like_sf"/>
</dbReference>
<organism evidence="2 3">
    <name type="scientific">Laccaria amethystina LaAM-08-1</name>
    <dbReference type="NCBI Taxonomy" id="1095629"/>
    <lineage>
        <taxon>Eukaryota</taxon>
        <taxon>Fungi</taxon>
        <taxon>Dikarya</taxon>
        <taxon>Basidiomycota</taxon>
        <taxon>Agaricomycotina</taxon>
        <taxon>Agaricomycetes</taxon>
        <taxon>Agaricomycetidae</taxon>
        <taxon>Agaricales</taxon>
        <taxon>Agaricineae</taxon>
        <taxon>Hydnangiaceae</taxon>
        <taxon>Laccaria</taxon>
    </lineage>
</organism>
<evidence type="ECO:0000256" key="1">
    <source>
        <dbReference type="ARBA" id="ARBA00007658"/>
    </source>
</evidence>
<dbReference type="Gene3D" id="1.50.10.10">
    <property type="match status" value="1"/>
</dbReference>
<sequence length="62" mass="7198">MLPLMISCWLFRGNFSDKFNGWGVTLLDSLDTMYIMGLHDDFEDALGLWGILLSLCRPVRRF</sequence>
<dbReference type="GO" id="GO:0005509">
    <property type="term" value="F:calcium ion binding"/>
    <property type="evidence" value="ECO:0007669"/>
    <property type="project" value="InterPro"/>
</dbReference>
<dbReference type="InterPro" id="IPR001382">
    <property type="entry name" value="Glyco_hydro_47"/>
</dbReference>
<proteinExistence type="inferred from homology"/>
<protein>
    <submittedName>
        <fullName evidence="2">Glycoside hydrolase family 47 protein</fullName>
    </submittedName>
</protein>
<dbReference type="GO" id="GO:0036503">
    <property type="term" value="P:ERAD pathway"/>
    <property type="evidence" value="ECO:0007669"/>
    <property type="project" value="UniProtKB-ARBA"/>
</dbReference>
<dbReference type="Pfam" id="PF01532">
    <property type="entry name" value="Glyco_hydro_47"/>
    <property type="match status" value="1"/>
</dbReference>
<comment type="similarity">
    <text evidence="1">Belongs to the glycosyl hydrolase 47 family.</text>
</comment>
<dbReference type="SUPFAM" id="SSF48225">
    <property type="entry name" value="Seven-hairpin glycosidases"/>
    <property type="match status" value="1"/>
</dbReference>
<dbReference type="GO" id="GO:0016020">
    <property type="term" value="C:membrane"/>
    <property type="evidence" value="ECO:0007669"/>
    <property type="project" value="InterPro"/>
</dbReference>
<dbReference type="InterPro" id="IPR036026">
    <property type="entry name" value="Seven-hairpin_glycosidases"/>
</dbReference>
<keyword evidence="2" id="KW-0378">Hydrolase</keyword>
<evidence type="ECO:0000313" key="3">
    <source>
        <dbReference type="Proteomes" id="UP000054477"/>
    </source>
</evidence>
<keyword evidence="3" id="KW-1185">Reference proteome</keyword>
<dbReference type="AlphaFoldDB" id="A0A0C9XG96"/>
<gene>
    <name evidence="2" type="ORF">K443DRAFT_639645</name>
</gene>
<reference evidence="2 3" key="1">
    <citation type="submission" date="2014-04" db="EMBL/GenBank/DDBJ databases">
        <authorList>
            <consortium name="DOE Joint Genome Institute"/>
            <person name="Kuo A."/>
            <person name="Kohler A."/>
            <person name="Nagy L.G."/>
            <person name="Floudas D."/>
            <person name="Copeland A."/>
            <person name="Barry K.W."/>
            <person name="Cichocki N."/>
            <person name="Veneault-Fourrey C."/>
            <person name="LaButti K."/>
            <person name="Lindquist E.A."/>
            <person name="Lipzen A."/>
            <person name="Lundell T."/>
            <person name="Morin E."/>
            <person name="Murat C."/>
            <person name="Sun H."/>
            <person name="Tunlid A."/>
            <person name="Henrissat B."/>
            <person name="Grigoriev I.V."/>
            <person name="Hibbett D.S."/>
            <person name="Martin F."/>
            <person name="Nordberg H.P."/>
            <person name="Cantor M.N."/>
            <person name="Hua S.X."/>
        </authorList>
    </citation>
    <scope>NUCLEOTIDE SEQUENCE [LARGE SCALE GENOMIC DNA]</scope>
    <source>
        <strain evidence="2 3">LaAM-08-1</strain>
    </source>
</reference>
<dbReference type="GO" id="GO:0005975">
    <property type="term" value="P:carbohydrate metabolic process"/>
    <property type="evidence" value="ECO:0007669"/>
    <property type="project" value="InterPro"/>
</dbReference>
<reference evidence="3" key="2">
    <citation type="submission" date="2015-01" db="EMBL/GenBank/DDBJ databases">
        <title>Evolutionary Origins and Diversification of the Mycorrhizal Mutualists.</title>
        <authorList>
            <consortium name="DOE Joint Genome Institute"/>
            <consortium name="Mycorrhizal Genomics Consortium"/>
            <person name="Kohler A."/>
            <person name="Kuo A."/>
            <person name="Nagy L.G."/>
            <person name="Floudas D."/>
            <person name="Copeland A."/>
            <person name="Barry K.W."/>
            <person name="Cichocki N."/>
            <person name="Veneault-Fourrey C."/>
            <person name="LaButti K."/>
            <person name="Lindquist E.A."/>
            <person name="Lipzen A."/>
            <person name="Lundell T."/>
            <person name="Morin E."/>
            <person name="Murat C."/>
            <person name="Riley R."/>
            <person name="Ohm R."/>
            <person name="Sun H."/>
            <person name="Tunlid A."/>
            <person name="Henrissat B."/>
            <person name="Grigoriev I.V."/>
            <person name="Hibbett D.S."/>
            <person name="Martin F."/>
        </authorList>
    </citation>
    <scope>NUCLEOTIDE SEQUENCE [LARGE SCALE GENOMIC DNA]</scope>
    <source>
        <strain evidence="3">LaAM-08-1</strain>
    </source>
</reference>
<dbReference type="OrthoDB" id="8118055at2759"/>